<evidence type="ECO:0000256" key="7">
    <source>
        <dbReference type="SAM" id="Phobius"/>
    </source>
</evidence>
<evidence type="ECO:0000256" key="1">
    <source>
        <dbReference type="ARBA" id="ARBA00022679"/>
    </source>
</evidence>
<keyword evidence="4 5" id="KW-0067">ATP-binding</keyword>
<gene>
    <name evidence="9" type="ORF">DFR74_11153</name>
</gene>
<feature type="region of interest" description="Disordered" evidence="6">
    <location>
        <begin position="149"/>
        <end position="373"/>
    </location>
</feature>
<dbReference type="SMART" id="SM00220">
    <property type="entry name" value="S_TKc"/>
    <property type="match status" value="1"/>
</dbReference>
<dbReference type="PANTHER" id="PTHR43289:SF34">
    <property type="entry name" value="SERINE_THREONINE-PROTEIN KINASE YBDM-RELATED"/>
    <property type="match status" value="1"/>
</dbReference>
<organism evidence="9 10">
    <name type="scientific">Nocardia puris</name>
    <dbReference type="NCBI Taxonomy" id="208602"/>
    <lineage>
        <taxon>Bacteria</taxon>
        <taxon>Bacillati</taxon>
        <taxon>Actinomycetota</taxon>
        <taxon>Actinomycetes</taxon>
        <taxon>Mycobacteriales</taxon>
        <taxon>Nocardiaceae</taxon>
        <taxon>Nocardia</taxon>
    </lineage>
</organism>
<keyword evidence="7" id="KW-0812">Transmembrane</keyword>
<keyword evidence="9" id="KW-0723">Serine/threonine-protein kinase</keyword>
<keyword evidence="7" id="KW-0472">Membrane</keyword>
<evidence type="ECO:0000256" key="2">
    <source>
        <dbReference type="ARBA" id="ARBA00022741"/>
    </source>
</evidence>
<dbReference type="AlphaFoldDB" id="A0A366DBB6"/>
<feature type="transmembrane region" description="Helical" evidence="7">
    <location>
        <begin position="933"/>
        <end position="953"/>
    </location>
</feature>
<dbReference type="EMBL" id="QNRE01000011">
    <property type="protein sequence ID" value="RBO87347.1"/>
    <property type="molecule type" value="Genomic_DNA"/>
</dbReference>
<feature type="transmembrane region" description="Helical" evidence="7">
    <location>
        <begin position="845"/>
        <end position="864"/>
    </location>
</feature>
<evidence type="ECO:0000313" key="10">
    <source>
        <dbReference type="Proteomes" id="UP000252586"/>
    </source>
</evidence>
<dbReference type="Pfam" id="PF00069">
    <property type="entry name" value="Pkinase"/>
    <property type="match status" value="1"/>
</dbReference>
<evidence type="ECO:0000256" key="5">
    <source>
        <dbReference type="PROSITE-ProRule" id="PRU10141"/>
    </source>
</evidence>
<dbReference type="GO" id="GO:0005524">
    <property type="term" value="F:ATP binding"/>
    <property type="evidence" value="ECO:0007669"/>
    <property type="project" value="UniProtKB-UniRule"/>
</dbReference>
<sequence length="1011" mass="110418">MVNSESEGTPRPDPASGSATGARLLHSESVAVARFADAWAAVSRLPPEEGPGPLPQIAAFLPDARTLRFEALIELIRVDLRHRWLHRSPATARRKRLAEYCAEFPDLEPENLPAGLVYEEFVVRRHSGERVDPRDYLREYPHQSAELRELLNTDDVDQSTRRATPDDDRDDEPGSPRTADDTDRGHRTLRAPRGRGAQSADPSIRDAGGTPPIAHEPDATRPATDLAAPENDITVHVRDQPDNSTVTDPAFDESSSNRTESDIARHTAGTPLADSPGLDGTRQAARSSAGTGAPRPTGHPPTGEPDRPDRNTPINDSLTTEPDPGEPTRAAAPDNTRPWPPENTPTTDDPTRAALNRTTPSVRTTDMDATATGIGTTDLTATAIGDETSGLRGADPLDRIEVGQRIDDFDLLTGLGSGAFARVFLARQRSLQRLVAVKISADHGTEPQTLAQLDHDYIVRVFDQRLLRAGEAGNRRLRLLYMQFLPGGTLLGALRWVRATPPAERSGRLLLDAVDAAMEEKGEIRPTDSSVRAEIATLSWPETVAWLGRRLAEALDYASAHGVLHRDVKPANVLLTAEAVPKLADFNISFSRNVEGTSPVAYFGGSLAYMSPEQLEACHPGRDRTAADLDTRADIFSLGVVLWELLTGAKPFDDTTAGADGRGDDTTLEAMLERRSVGVESHALDRVPPDCPAALRRVLLKCLEPERERRWADGAVLAKQLDLCLDARARELVDPQPGSWRLRLRRWIVPVLLIAIGVPNVLASLYNIQHNQTLIVDRMPEDAQRTFLIITSVVNAVFFPLGFLVVLYVSRYVLTVTRGLRQGRRYDPDTLRRARTDTLLVSERAVAVAFLLWVLSALIFPLALQLSTGDITANAIVHFLASIVVCGAIAASYPFFLASFYIVRCVYPIFLRHGEIDAEDAVRLRGLDRRCNGYLAIAASVPLLAVAGVTFLPPADIPSVIVAVRVLCAGAIIAFVITYLLFRALEDDLRALERVVAPTPEQQPDEQAAPR</sequence>
<dbReference type="Proteomes" id="UP000252586">
    <property type="component" value="Unassembled WGS sequence"/>
</dbReference>
<accession>A0A366DBB6</accession>
<dbReference type="PROSITE" id="PS00108">
    <property type="entry name" value="PROTEIN_KINASE_ST"/>
    <property type="match status" value="1"/>
</dbReference>
<dbReference type="PANTHER" id="PTHR43289">
    <property type="entry name" value="MITOGEN-ACTIVATED PROTEIN KINASE KINASE KINASE 20-RELATED"/>
    <property type="match status" value="1"/>
</dbReference>
<dbReference type="InterPro" id="IPR011009">
    <property type="entry name" value="Kinase-like_dom_sf"/>
</dbReference>
<evidence type="ECO:0000313" key="9">
    <source>
        <dbReference type="EMBL" id="RBO87347.1"/>
    </source>
</evidence>
<evidence type="ECO:0000256" key="3">
    <source>
        <dbReference type="ARBA" id="ARBA00022777"/>
    </source>
</evidence>
<name>A0A366DBB6_9NOCA</name>
<keyword evidence="10" id="KW-1185">Reference proteome</keyword>
<evidence type="ECO:0000256" key="4">
    <source>
        <dbReference type="ARBA" id="ARBA00022840"/>
    </source>
</evidence>
<dbReference type="InterPro" id="IPR017441">
    <property type="entry name" value="Protein_kinase_ATP_BS"/>
</dbReference>
<proteinExistence type="predicted"/>
<feature type="domain" description="Protein kinase" evidence="8">
    <location>
        <begin position="409"/>
        <end position="723"/>
    </location>
</feature>
<evidence type="ECO:0000259" key="8">
    <source>
        <dbReference type="PROSITE" id="PS50011"/>
    </source>
</evidence>
<dbReference type="GO" id="GO:0004674">
    <property type="term" value="F:protein serine/threonine kinase activity"/>
    <property type="evidence" value="ECO:0007669"/>
    <property type="project" value="UniProtKB-KW"/>
</dbReference>
<evidence type="ECO:0000256" key="6">
    <source>
        <dbReference type="SAM" id="MobiDB-lite"/>
    </source>
</evidence>
<dbReference type="STRING" id="1210090.GCA_001613185_05837"/>
<keyword evidence="1" id="KW-0808">Transferase</keyword>
<keyword evidence="7" id="KW-1133">Transmembrane helix</keyword>
<keyword evidence="2 5" id="KW-0547">Nucleotide-binding</keyword>
<feature type="region of interest" description="Disordered" evidence="6">
    <location>
        <begin position="1"/>
        <end position="22"/>
    </location>
</feature>
<protein>
    <submittedName>
        <fullName evidence="9">Serine/threonine protein kinase</fullName>
    </submittedName>
</protein>
<dbReference type="Gene3D" id="1.10.510.10">
    <property type="entry name" value="Transferase(Phosphotransferase) domain 1"/>
    <property type="match status" value="2"/>
</dbReference>
<dbReference type="InterPro" id="IPR008271">
    <property type="entry name" value="Ser/Thr_kinase_AS"/>
</dbReference>
<feature type="binding site" evidence="5">
    <location>
        <position position="438"/>
    </location>
    <ligand>
        <name>ATP</name>
        <dbReference type="ChEBI" id="CHEBI:30616"/>
    </ligand>
</feature>
<comment type="caution">
    <text evidence="9">The sequence shown here is derived from an EMBL/GenBank/DDBJ whole genome shotgun (WGS) entry which is preliminary data.</text>
</comment>
<dbReference type="SUPFAM" id="SSF56112">
    <property type="entry name" value="Protein kinase-like (PK-like)"/>
    <property type="match status" value="1"/>
</dbReference>
<reference evidence="9 10" key="1">
    <citation type="submission" date="2018-06" db="EMBL/GenBank/DDBJ databases">
        <title>Genomic Encyclopedia of Type Strains, Phase IV (KMG-IV): sequencing the most valuable type-strain genomes for metagenomic binning, comparative biology and taxonomic classification.</title>
        <authorList>
            <person name="Goeker M."/>
        </authorList>
    </citation>
    <scope>NUCLEOTIDE SEQUENCE [LARGE SCALE GENOMIC DNA]</scope>
    <source>
        <strain evidence="9 10">DSM 44599</strain>
    </source>
</reference>
<feature type="transmembrane region" description="Helical" evidence="7">
    <location>
        <begin position="876"/>
        <end position="903"/>
    </location>
</feature>
<feature type="compositionally biased region" description="Polar residues" evidence="6">
    <location>
        <begin position="242"/>
        <end position="258"/>
    </location>
</feature>
<dbReference type="PROSITE" id="PS00107">
    <property type="entry name" value="PROTEIN_KINASE_ATP"/>
    <property type="match status" value="1"/>
</dbReference>
<dbReference type="PROSITE" id="PS50011">
    <property type="entry name" value="PROTEIN_KINASE_DOM"/>
    <property type="match status" value="1"/>
</dbReference>
<keyword evidence="3 9" id="KW-0418">Kinase</keyword>
<feature type="transmembrane region" description="Helical" evidence="7">
    <location>
        <begin position="788"/>
        <end position="814"/>
    </location>
</feature>
<feature type="transmembrane region" description="Helical" evidence="7">
    <location>
        <begin position="959"/>
        <end position="982"/>
    </location>
</feature>
<dbReference type="CDD" id="cd14014">
    <property type="entry name" value="STKc_PknB_like"/>
    <property type="match status" value="1"/>
</dbReference>
<feature type="compositionally biased region" description="Basic and acidic residues" evidence="6">
    <location>
        <begin position="158"/>
        <end position="186"/>
    </location>
</feature>
<dbReference type="InterPro" id="IPR000719">
    <property type="entry name" value="Prot_kinase_dom"/>
</dbReference>